<proteinExistence type="predicted"/>
<evidence type="ECO:0000313" key="1">
    <source>
        <dbReference type="EMBL" id="ELY58343.1"/>
    </source>
</evidence>
<gene>
    <name evidence="1" type="ORF">C493_07199</name>
</gene>
<name>L9XCJ4_9EURY</name>
<sequence>MKFFEILEMTTASFSLPVGKLDRSIINVCTGFDLDVSSVTVGYFGNRHFLSRQICGFDFPASIHLDLKRVSLKHISWESIQHEVDDTHLRAVRINIPSNVDSWTISSYILKTICTLQEKASASTSTEITDEKRVVRGSITDFVLIWKRYFSHCTTN</sequence>
<dbReference type="AlphaFoldDB" id="L9XCJ4"/>
<dbReference type="Proteomes" id="UP000011602">
    <property type="component" value="Unassembled WGS sequence"/>
</dbReference>
<reference evidence="1 2" key="1">
    <citation type="journal article" date="2014" name="PLoS Genet.">
        <title>Phylogenetically driven sequencing of extremely halophilic archaea reveals strategies for static and dynamic osmo-response.</title>
        <authorList>
            <person name="Becker E.A."/>
            <person name="Seitzer P.M."/>
            <person name="Tritt A."/>
            <person name="Larsen D."/>
            <person name="Krusor M."/>
            <person name="Yao A.I."/>
            <person name="Wu D."/>
            <person name="Madern D."/>
            <person name="Eisen J.A."/>
            <person name="Darling A.E."/>
            <person name="Facciotti M.T."/>
        </authorList>
    </citation>
    <scope>NUCLEOTIDE SEQUENCE [LARGE SCALE GENOMIC DNA]</scope>
    <source>
        <strain evidence="1 2">JCM 12255</strain>
    </source>
</reference>
<comment type="caution">
    <text evidence="1">The sequence shown here is derived from an EMBL/GenBank/DDBJ whole genome shotgun (WGS) entry which is preliminary data.</text>
</comment>
<dbReference type="EMBL" id="AOHZ01000035">
    <property type="protein sequence ID" value="ELY58343.1"/>
    <property type="molecule type" value="Genomic_DNA"/>
</dbReference>
<keyword evidence="2" id="KW-1185">Reference proteome</keyword>
<organism evidence="1 2">
    <name type="scientific">Natronolimnohabitans innermongolicus JCM 12255</name>
    <dbReference type="NCBI Taxonomy" id="1227499"/>
    <lineage>
        <taxon>Archaea</taxon>
        <taxon>Methanobacteriati</taxon>
        <taxon>Methanobacteriota</taxon>
        <taxon>Stenosarchaea group</taxon>
        <taxon>Halobacteria</taxon>
        <taxon>Halobacteriales</taxon>
        <taxon>Natrialbaceae</taxon>
        <taxon>Natronolimnohabitans</taxon>
    </lineage>
</organism>
<evidence type="ECO:0000313" key="2">
    <source>
        <dbReference type="Proteomes" id="UP000011602"/>
    </source>
</evidence>
<accession>L9XCJ4</accession>
<protein>
    <submittedName>
        <fullName evidence="1">Uncharacterized protein</fullName>
    </submittedName>
</protein>